<dbReference type="AlphaFoldDB" id="A0A9D1XAY9"/>
<dbReference type="EMBL" id="DXEL01000081">
    <property type="protein sequence ID" value="HIX75697.1"/>
    <property type="molecule type" value="Genomic_DNA"/>
</dbReference>
<keyword evidence="2" id="KW-0012">Acyltransferase</keyword>
<organism evidence="2 3">
    <name type="scientific">Candidatus Parabacteroides intestinipullorum</name>
    <dbReference type="NCBI Taxonomy" id="2838723"/>
    <lineage>
        <taxon>Bacteria</taxon>
        <taxon>Pseudomonadati</taxon>
        <taxon>Bacteroidota</taxon>
        <taxon>Bacteroidia</taxon>
        <taxon>Bacteroidales</taxon>
        <taxon>Tannerellaceae</taxon>
        <taxon>Parabacteroides</taxon>
    </lineage>
</organism>
<dbReference type="InterPro" id="IPR002123">
    <property type="entry name" value="Plipid/glycerol_acylTrfase"/>
</dbReference>
<comment type="caution">
    <text evidence="2">The sequence shown here is derived from an EMBL/GenBank/DDBJ whole genome shotgun (WGS) entry which is preliminary data.</text>
</comment>
<dbReference type="Proteomes" id="UP000886740">
    <property type="component" value="Unassembled WGS sequence"/>
</dbReference>
<dbReference type="GO" id="GO:0019698">
    <property type="term" value="P:D-galacturonate catabolic process"/>
    <property type="evidence" value="ECO:0007669"/>
    <property type="project" value="TreeGrafter"/>
</dbReference>
<protein>
    <submittedName>
        <fullName evidence="2">1-acyl-sn-glycerol-3-phosphate acyltransferase</fullName>
    </submittedName>
</protein>
<sequence>METGNVSYNFDEIRPLNNDEVKEAIEELIANEDFARALRYIKPDLCWDKFAEAMRACKTKEEFKSTFGYDAVMTVAKKTTFSLTISGRSRLPKDKAACTFISNHRDIVLDVGFLNVMLYDVGYGPTQIAIGDNLLIRPWIKTLVRLNNSFIVKRGVSVRQMLDVSQTLSAYIHHTIRETKESIWIAQREGRAKDSNDKTQSSVLKMLNMGGDKGNLLYNLMELNIVPVAISYEYDPCDYLKAQEFQQKRDDPNFVKSQRDDLLNMETGILNNKGRVHFTITNPINEKLATLDPNLEKNELVNRIANIIDREIYLNYRFYPCNYVAYDMRMGTNRFKDHYSPKDKVAFENYLNGQIEKIVLPNKDEAFLRGKILEMYSNPLKNHLSVKDF</sequence>
<dbReference type="PANTHER" id="PTHR30068">
    <property type="entry name" value="URONATE ISOMERASE"/>
    <property type="match status" value="1"/>
</dbReference>
<evidence type="ECO:0000313" key="2">
    <source>
        <dbReference type="EMBL" id="HIX75697.1"/>
    </source>
</evidence>
<evidence type="ECO:0000313" key="3">
    <source>
        <dbReference type="Proteomes" id="UP000886740"/>
    </source>
</evidence>
<dbReference type="GO" id="GO:0016746">
    <property type="term" value="F:acyltransferase activity"/>
    <property type="evidence" value="ECO:0007669"/>
    <property type="project" value="UniProtKB-KW"/>
</dbReference>
<proteinExistence type="predicted"/>
<dbReference type="GO" id="GO:0042840">
    <property type="term" value="P:D-glucuronate catabolic process"/>
    <property type="evidence" value="ECO:0007669"/>
    <property type="project" value="TreeGrafter"/>
</dbReference>
<keyword evidence="2" id="KW-0808">Transferase</keyword>
<reference evidence="2" key="1">
    <citation type="journal article" date="2021" name="PeerJ">
        <title>Extensive microbial diversity within the chicken gut microbiome revealed by metagenomics and culture.</title>
        <authorList>
            <person name="Gilroy R."/>
            <person name="Ravi A."/>
            <person name="Getino M."/>
            <person name="Pursley I."/>
            <person name="Horton D.L."/>
            <person name="Alikhan N.F."/>
            <person name="Baker D."/>
            <person name="Gharbi K."/>
            <person name="Hall N."/>
            <person name="Watson M."/>
            <person name="Adriaenssens E.M."/>
            <person name="Foster-Nyarko E."/>
            <person name="Jarju S."/>
            <person name="Secka A."/>
            <person name="Antonio M."/>
            <person name="Oren A."/>
            <person name="Chaudhuri R.R."/>
            <person name="La Ragione R."/>
            <person name="Hildebrand F."/>
            <person name="Pallen M.J."/>
        </authorList>
    </citation>
    <scope>NUCLEOTIDE SEQUENCE</scope>
    <source>
        <strain evidence="2">ChiGjej6B6-14162</strain>
    </source>
</reference>
<dbReference type="Pfam" id="PF01553">
    <property type="entry name" value="Acyltransferase"/>
    <property type="match status" value="1"/>
</dbReference>
<name>A0A9D1XAY9_9BACT</name>
<feature type="domain" description="Phospholipid/glycerol acyltransferase" evidence="1">
    <location>
        <begin position="84"/>
        <end position="230"/>
    </location>
</feature>
<accession>A0A9D1XAY9</accession>
<dbReference type="PANTHER" id="PTHR30068:SF3">
    <property type="entry name" value="PHOSPHOLIPID_GLYCEROL ACYLTRANSFERASE DOMAIN-CONTAINING PROTEIN"/>
    <property type="match status" value="1"/>
</dbReference>
<reference evidence="2" key="2">
    <citation type="submission" date="2021-04" db="EMBL/GenBank/DDBJ databases">
        <authorList>
            <person name="Gilroy R."/>
        </authorList>
    </citation>
    <scope>NUCLEOTIDE SEQUENCE</scope>
    <source>
        <strain evidence="2">ChiGjej6B6-14162</strain>
    </source>
</reference>
<gene>
    <name evidence="2" type="ORF">H9977_11805</name>
</gene>
<evidence type="ECO:0000259" key="1">
    <source>
        <dbReference type="Pfam" id="PF01553"/>
    </source>
</evidence>